<keyword evidence="3" id="KW-1185">Reference proteome</keyword>
<comment type="caution">
    <text evidence="2">The sequence shown here is derived from an EMBL/GenBank/DDBJ whole genome shotgun (WGS) entry which is preliminary data.</text>
</comment>
<feature type="compositionally biased region" description="Basic and acidic residues" evidence="1">
    <location>
        <begin position="14"/>
        <end position="25"/>
    </location>
</feature>
<name>A0AAV4VYQ1_CAEEX</name>
<sequence length="95" mass="10610">MGSVNAFQKKRKQKFEDFSSVDSKKTSFHRQPPTSDDIKRRTDKYVNYDCPNGTISCFTNSMNGAGKIEPAVGDRFTGIENLKVFVVGVGNVQEN</sequence>
<evidence type="ECO:0000313" key="3">
    <source>
        <dbReference type="Proteomes" id="UP001054945"/>
    </source>
</evidence>
<dbReference type="EMBL" id="BPLR01015317">
    <property type="protein sequence ID" value="GIY75263.1"/>
    <property type="molecule type" value="Genomic_DNA"/>
</dbReference>
<organism evidence="2 3">
    <name type="scientific">Caerostris extrusa</name>
    <name type="common">Bark spider</name>
    <name type="synonym">Caerostris bankana</name>
    <dbReference type="NCBI Taxonomy" id="172846"/>
    <lineage>
        <taxon>Eukaryota</taxon>
        <taxon>Metazoa</taxon>
        <taxon>Ecdysozoa</taxon>
        <taxon>Arthropoda</taxon>
        <taxon>Chelicerata</taxon>
        <taxon>Arachnida</taxon>
        <taxon>Araneae</taxon>
        <taxon>Araneomorphae</taxon>
        <taxon>Entelegynae</taxon>
        <taxon>Araneoidea</taxon>
        <taxon>Araneidae</taxon>
        <taxon>Caerostris</taxon>
    </lineage>
</organism>
<reference evidence="2 3" key="1">
    <citation type="submission" date="2021-06" db="EMBL/GenBank/DDBJ databases">
        <title>Caerostris extrusa draft genome.</title>
        <authorList>
            <person name="Kono N."/>
            <person name="Arakawa K."/>
        </authorList>
    </citation>
    <scope>NUCLEOTIDE SEQUENCE [LARGE SCALE GENOMIC DNA]</scope>
</reference>
<accession>A0AAV4VYQ1</accession>
<feature type="region of interest" description="Disordered" evidence="1">
    <location>
        <begin position="1"/>
        <end position="40"/>
    </location>
</feature>
<gene>
    <name evidence="2" type="ORF">CEXT_673091</name>
</gene>
<dbReference type="AlphaFoldDB" id="A0AAV4VYQ1"/>
<dbReference type="Proteomes" id="UP001054945">
    <property type="component" value="Unassembled WGS sequence"/>
</dbReference>
<proteinExistence type="predicted"/>
<protein>
    <submittedName>
        <fullName evidence="2">Uncharacterized protein</fullName>
    </submittedName>
</protein>
<evidence type="ECO:0000313" key="2">
    <source>
        <dbReference type="EMBL" id="GIY75263.1"/>
    </source>
</evidence>
<evidence type="ECO:0000256" key="1">
    <source>
        <dbReference type="SAM" id="MobiDB-lite"/>
    </source>
</evidence>